<dbReference type="Gene3D" id="3.20.20.150">
    <property type="entry name" value="Divalent-metal-dependent TIM barrel enzymes"/>
    <property type="match status" value="1"/>
</dbReference>
<keyword evidence="2" id="KW-0413">Isomerase</keyword>
<dbReference type="PANTHER" id="PTHR12110:SF21">
    <property type="entry name" value="XYLOSE ISOMERASE-LIKE TIM BARREL DOMAIN-CONTAINING PROTEIN"/>
    <property type="match status" value="1"/>
</dbReference>
<feature type="domain" description="Xylose isomerase-like TIM barrel" evidence="1">
    <location>
        <begin position="26"/>
        <end position="248"/>
    </location>
</feature>
<proteinExistence type="predicted"/>
<organism evidence="2 3">
    <name type="scientific">Saccharopolyspora montiporae</name>
    <dbReference type="NCBI Taxonomy" id="2781240"/>
    <lineage>
        <taxon>Bacteria</taxon>
        <taxon>Bacillati</taxon>
        <taxon>Actinomycetota</taxon>
        <taxon>Actinomycetes</taxon>
        <taxon>Pseudonocardiales</taxon>
        <taxon>Pseudonocardiaceae</taxon>
        <taxon>Saccharopolyspora</taxon>
    </lineage>
</organism>
<dbReference type="Pfam" id="PF01261">
    <property type="entry name" value="AP_endonuc_2"/>
    <property type="match status" value="1"/>
</dbReference>
<reference evidence="2" key="1">
    <citation type="submission" date="2020-10" db="EMBL/GenBank/DDBJ databases">
        <title>Diversity and distribution of actinomycetes associated with coral in the coast of Hainan.</title>
        <authorList>
            <person name="Li F."/>
        </authorList>
    </citation>
    <scope>NUCLEOTIDE SEQUENCE</scope>
    <source>
        <strain evidence="2">HNM0983</strain>
    </source>
</reference>
<dbReference type="SUPFAM" id="SSF51658">
    <property type="entry name" value="Xylose isomerase-like"/>
    <property type="match status" value="1"/>
</dbReference>
<dbReference type="RefSeq" id="WP_193927136.1">
    <property type="nucleotide sequence ID" value="NZ_JADEYC010000007.1"/>
</dbReference>
<sequence length="289" mass="30836">MPDEAIIPRLAGITDEAAGALTGQIRVITDLGWSGIELRSLGGRALADLPAAEAARARRAITAAGINVVALDSRIGNWARPITAPFADDLAELDALAEWCSVLGTRAVRIMSYPNDGLAEPEWRDRVLDRMHRLAQRARELGLLLLHENCAGWAGRDPERMLQLLDAGDRSALLLLFDTGNGIEHGYSARDLLPRILPHIAHVHVKDATGGPGAASYALPGSGDAQVAECLQELLAAGYDGPLSLEPHLAVRPHEGLHPGESAADLFTTAGRSLEQLLQRLVPTAEPAR</sequence>
<dbReference type="PANTHER" id="PTHR12110">
    <property type="entry name" value="HYDROXYPYRUVATE ISOMERASE"/>
    <property type="match status" value="1"/>
</dbReference>
<evidence type="ECO:0000313" key="2">
    <source>
        <dbReference type="EMBL" id="MBE9373696.1"/>
    </source>
</evidence>
<evidence type="ECO:0000313" key="3">
    <source>
        <dbReference type="Proteomes" id="UP000598360"/>
    </source>
</evidence>
<dbReference type="AlphaFoldDB" id="A0A929B7K1"/>
<dbReference type="InterPro" id="IPR036237">
    <property type="entry name" value="Xyl_isomerase-like_sf"/>
</dbReference>
<dbReference type="Proteomes" id="UP000598360">
    <property type="component" value="Unassembled WGS sequence"/>
</dbReference>
<dbReference type="InterPro" id="IPR050312">
    <property type="entry name" value="IolE/XylAMocC-like"/>
</dbReference>
<dbReference type="InterPro" id="IPR013022">
    <property type="entry name" value="Xyl_isomerase-like_TIM-brl"/>
</dbReference>
<evidence type="ECO:0000259" key="1">
    <source>
        <dbReference type="Pfam" id="PF01261"/>
    </source>
</evidence>
<protein>
    <submittedName>
        <fullName evidence="2">Sugar phosphate isomerase/epimerase</fullName>
    </submittedName>
</protein>
<keyword evidence="3" id="KW-1185">Reference proteome</keyword>
<comment type="caution">
    <text evidence="2">The sequence shown here is derived from an EMBL/GenBank/DDBJ whole genome shotgun (WGS) entry which is preliminary data.</text>
</comment>
<dbReference type="GO" id="GO:0016853">
    <property type="term" value="F:isomerase activity"/>
    <property type="evidence" value="ECO:0007669"/>
    <property type="project" value="UniProtKB-KW"/>
</dbReference>
<accession>A0A929B7K1</accession>
<name>A0A929B7K1_9PSEU</name>
<dbReference type="EMBL" id="JADEYC010000007">
    <property type="protein sequence ID" value="MBE9373696.1"/>
    <property type="molecule type" value="Genomic_DNA"/>
</dbReference>
<gene>
    <name evidence="2" type="ORF">IQ251_04445</name>
</gene>